<dbReference type="AlphaFoldDB" id="A0A232ED75"/>
<sequence length="88" mass="10144">MQPSCEPFPSLLYPRFSLVFNKSYVLSTRCELIHEIFGSMYTYNDLIFFLLPDGESHLDSLPLFLCNASRAIFRKYLADSIESICIHG</sequence>
<organism evidence="1 2">
    <name type="scientific">Trichomalopsis sarcophagae</name>
    <dbReference type="NCBI Taxonomy" id="543379"/>
    <lineage>
        <taxon>Eukaryota</taxon>
        <taxon>Metazoa</taxon>
        <taxon>Ecdysozoa</taxon>
        <taxon>Arthropoda</taxon>
        <taxon>Hexapoda</taxon>
        <taxon>Insecta</taxon>
        <taxon>Pterygota</taxon>
        <taxon>Neoptera</taxon>
        <taxon>Endopterygota</taxon>
        <taxon>Hymenoptera</taxon>
        <taxon>Apocrita</taxon>
        <taxon>Proctotrupomorpha</taxon>
        <taxon>Chalcidoidea</taxon>
        <taxon>Pteromalidae</taxon>
        <taxon>Pteromalinae</taxon>
        <taxon>Trichomalopsis</taxon>
    </lineage>
</organism>
<dbReference type="Proteomes" id="UP000215335">
    <property type="component" value="Unassembled WGS sequence"/>
</dbReference>
<reference evidence="1 2" key="1">
    <citation type="journal article" date="2017" name="Curr. Biol.">
        <title>The Evolution of Venom by Co-option of Single-Copy Genes.</title>
        <authorList>
            <person name="Martinson E.O."/>
            <person name="Mrinalini"/>
            <person name="Kelkar Y.D."/>
            <person name="Chang C.H."/>
            <person name="Werren J.H."/>
        </authorList>
    </citation>
    <scope>NUCLEOTIDE SEQUENCE [LARGE SCALE GENOMIC DNA]</scope>
    <source>
        <strain evidence="1 2">Alberta</strain>
        <tissue evidence="1">Whole body</tissue>
    </source>
</reference>
<dbReference type="EMBL" id="NNAY01007726">
    <property type="protein sequence ID" value="OXU16302.1"/>
    <property type="molecule type" value="Genomic_DNA"/>
</dbReference>
<accession>A0A232ED75</accession>
<proteinExistence type="predicted"/>
<gene>
    <name evidence="1" type="ORF">TSAR_012213</name>
</gene>
<name>A0A232ED75_9HYME</name>
<keyword evidence="2" id="KW-1185">Reference proteome</keyword>
<evidence type="ECO:0000313" key="1">
    <source>
        <dbReference type="EMBL" id="OXU16302.1"/>
    </source>
</evidence>
<protein>
    <submittedName>
        <fullName evidence="1">Uncharacterized protein</fullName>
    </submittedName>
</protein>
<evidence type="ECO:0000313" key="2">
    <source>
        <dbReference type="Proteomes" id="UP000215335"/>
    </source>
</evidence>
<comment type="caution">
    <text evidence="1">The sequence shown here is derived from an EMBL/GenBank/DDBJ whole genome shotgun (WGS) entry which is preliminary data.</text>
</comment>